<comment type="caution">
    <text evidence="1">The sequence shown here is derived from an EMBL/GenBank/DDBJ whole genome shotgun (WGS) entry which is preliminary data.</text>
</comment>
<keyword evidence="1" id="KW-0378">Hydrolase</keyword>
<dbReference type="SUPFAM" id="SSF49464">
    <property type="entry name" value="Carboxypeptidase regulatory domain-like"/>
    <property type="match status" value="1"/>
</dbReference>
<proteinExistence type="predicted"/>
<reference evidence="1" key="1">
    <citation type="submission" date="2021-03" db="EMBL/GenBank/DDBJ databases">
        <title>novel species isolated from a fishpond in China.</title>
        <authorList>
            <person name="Lu H."/>
            <person name="Cai Z."/>
        </authorList>
    </citation>
    <scope>NUCLEOTIDE SEQUENCE</scope>
    <source>
        <strain evidence="1">JCM 30855</strain>
    </source>
</reference>
<dbReference type="Gene3D" id="2.60.40.1120">
    <property type="entry name" value="Carboxypeptidase-like, regulatory domain"/>
    <property type="match status" value="1"/>
</dbReference>
<dbReference type="RefSeq" id="WP_206576046.1">
    <property type="nucleotide sequence ID" value="NZ_JAFKCV010000266.1"/>
</dbReference>
<gene>
    <name evidence="1" type="ORF">J0A66_22510</name>
</gene>
<protein>
    <submittedName>
        <fullName evidence="1">Carboxypeptidase regulatory-like domain-containing protein</fullName>
    </submittedName>
</protein>
<keyword evidence="1" id="KW-0645">Protease</keyword>
<organism evidence="1 2">
    <name type="scientific">Bowmanella dokdonensis</name>
    <dbReference type="NCBI Taxonomy" id="751969"/>
    <lineage>
        <taxon>Bacteria</taxon>
        <taxon>Pseudomonadati</taxon>
        <taxon>Pseudomonadota</taxon>
        <taxon>Gammaproteobacteria</taxon>
        <taxon>Alteromonadales</taxon>
        <taxon>Alteromonadaceae</taxon>
        <taxon>Bowmanella</taxon>
    </lineage>
</organism>
<dbReference type="InterPro" id="IPR008969">
    <property type="entry name" value="CarboxyPept-like_regulatory"/>
</dbReference>
<keyword evidence="2" id="KW-1185">Reference proteome</keyword>
<evidence type="ECO:0000313" key="1">
    <source>
        <dbReference type="EMBL" id="MBN7828010.1"/>
    </source>
</evidence>
<sequence length="105" mass="11062">LADTGGLRISIVDNNGKPVAGAVVKVRTPDSLTEKEAVSDAEGNVRLVGLDASTKYEVNITGQGYQPLVANNVRVVTGKSLSLNYQVSSENFEKIEVTGKQVAAM</sequence>
<keyword evidence="1" id="KW-0121">Carboxypeptidase</keyword>
<feature type="non-terminal residue" evidence="1">
    <location>
        <position position="105"/>
    </location>
</feature>
<dbReference type="Proteomes" id="UP000664654">
    <property type="component" value="Unassembled WGS sequence"/>
</dbReference>
<dbReference type="AlphaFoldDB" id="A0A939DTS3"/>
<dbReference type="Pfam" id="PF13620">
    <property type="entry name" value="CarboxypepD_reg"/>
    <property type="match status" value="1"/>
</dbReference>
<dbReference type="GO" id="GO:0004180">
    <property type="term" value="F:carboxypeptidase activity"/>
    <property type="evidence" value="ECO:0007669"/>
    <property type="project" value="UniProtKB-KW"/>
</dbReference>
<name>A0A939DTS3_9ALTE</name>
<evidence type="ECO:0000313" key="2">
    <source>
        <dbReference type="Proteomes" id="UP000664654"/>
    </source>
</evidence>
<feature type="non-terminal residue" evidence="1">
    <location>
        <position position="1"/>
    </location>
</feature>
<accession>A0A939DTS3</accession>
<dbReference type="EMBL" id="JAFKCV010000266">
    <property type="protein sequence ID" value="MBN7828010.1"/>
    <property type="molecule type" value="Genomic_DNA"/>
</dbReference>